<name>A0A9P0TBB7_PIEBR</name>
<evidence type="ECO:0000313" key="1">
    <source>
        <dbReference type="EMBL" id="CAH4009555.1"/>
    </source>
</evidence>
<keyword evidence="2" id="KW-1185">Reference proteome</keyword>
<organism evidence="1 2">
    <name type="scientific">Pieris brassicae</name>
    <name type="common">White butterfly</name>
    <name type="synonym">Large white butterfly</name>
    <dbReference type="NCBI Taxonomy" id="7116"/>
    <lineage>
        <taxon>Eukaryota</taxon>
        <taxon>Metazoa</taxon>
        <taxon>Ecdysozoa</taxon>
        <taxon>Arthropoda</taxon>
        <taxon>Hexapoda</taxon>
        <taxon>Insecta</taxon>
        <taxon>Pterygota</taxon>
        <taxon>Neoptera</taxon>
        <taxon>Endopterygota</taxon>
        <taxon>Lepidoptera</taxon>
        <taxon>Glossata</taxon>
        <taxon>Ditrysia</taxon>
        <taxon>Papilionoidea</taxon>
        <taxon>Pieridae</taxon>
        <taxon>Pierinae</taxon>
        <taxon>Pieris</taxon>
    </lineage>
</organism>
<comment type="caution">
    <text evidence="1">The sequence shown here is derived from an EMBL/GenBank/DDBJ whole genome shotgun (WGS) entry which is preliminary data.</text>
</comment>
<dbReference type="AlphaFoldDB" id="A0A9P0TBB7"/>
<gene>
    <name evidence="1" type="ORF">PIBRA_LOCUS3159</name>
</gene>
<dbReference type="Proteomes" id="UP001152562">
    <property type="component" value="Unassembled WGS sequence"/>
</dbReference>
<proteinExistence type="predicted"/>
<dbReference type="EMBL" id="CALOZG010000003">
    <property type="protein sequence ID" value="CAH4009555.1"/>
    <property type="molecule type" value="Genomic_DNA"/>
</dbReference>
<accession>A0A9P0TBB7</accession>
<reference evidence="1" key="1">
    <citation type="submission" date="2022-05" db="EMBL/GenBank/DDBJ databases">
        <authorList>
            <person name="Okamura Y."/>
        </authorList>
    </citation>
    <scope>NUCLEOTIDE SEQUENCE</scope>
</reference>
<evidence type="ECO:0000313" key="2">
    <source>
        <dbReference type="Proteomes" id="UP001152562"/>
    </source>
</evidence>
<protein>
    <submittedName>
        <fullName evidence="1">Uncharacterized protein</fullName>
    </submittedName>
</protein>
<sequence>MSKIKSMKERRIPIRHLRPTTKQVGIPQKHEVTVLRKGQNCINKLMGPLRSYKTQSLCFFARSVCARRERGIPTRCAGAPECNPPPATFPPAQSTTNSISTCSY</sequence>